<name>A0A379C774_9FIRM</name>
<feature type="binding site" evidence="4">
    <location>
        <position position="159"/>
    </location>
    <ligand>
        <name>Mg(2+)</name>
        <dbReference type="ChEBI" id="CHEBI:18420"/>
    </ligand>
</feature>
<evidence type="ECO:0000256" key="4">
    <source>
        <dbReference type="HAMAP-Rule" id="MF_02217"/>
    </source>
</evidence>
<dbReference type="Gene3D" id="3.40.50.150">
    <property type="entry name" value="Vaccinia Virus protein VP39"/>
    <property type="match status" value="1"/>
</dbReference>
<comment type="catalytic activity">
    <reaction evidence="4">
        <text>5-hydroxyuridine(34) in tRNA + S-adenosyl-L-methionine = 5-methoxyuridine(34) in tRNA + S-adenosyl-L-homocysteine + H(+)</text>
        <dbReference type="Rhea" id="RHEA:60524"/>
        <dbReference type="Rhea" id="RHEA-COMP:13381"/>
        <dbReference type="Rhea" id="RHEA-COMP:15591"/>
        <dbReference type="ChEBI" id="CHEBI:15378"/>
        <dbReference type="ChEBI" id="CHEBI:57856"/>
        <dbReference type="ChEBI" id="CHEBI:59789"/>
        <dbReference type="ChEBI" id="CHEBI:136877"/>
        <dbReference type="ChEBI" id="CHEBI:143860"/>
    </reaction>
</comment>
<dbReference type="Proteomes" id="UP000255517">
    <property type="component" value="Unassembled WGS sequence"/>
</dbReference>
<evidence type="ECO:0000313" key="5">
    <source>
        <dbReference type="EMBL" id="SUB57535.1"/>
    </source>
</evidence>
<organism evidence="5 6">
    <name type="scientific">Peptoniphilus lacrimalis</name>
    <dbReference type="NCBI Taxonomy" id="33031"/>
    <lineage>
        <taxon>Bacteria</taxon>
        <taxon>Bacillati</taxon>
        <taxon>Bacillota</taxon>
        <taxon>Tissierellia</taxon>
        <taxon>Tissierellales</taxon>
        <taxon>Peptoniphilaceae</taxon>
        <taxon>Peptoniphilus</taxon>
    </lineage>
</organism>
<feature type="binding site" evidence="4">
    <location>
        <position position="87"/>
    </location>
    <ligand>
        <name>S-adenosyl-L-methionine</name>
        <dbReference type="ChEBI" id="CHEBI:59789"/>
    </ligand>
</feature>
<keyword evidence="4" id="KW-0479">Metal-binding</keyword>
<dbReference type="CDD" id="cd02440">
    <property type="entry name" value="AdoMet_MTases"/>
    <property type="match status" value="1"/>
</dbReference>
<evidence type="ECO:0000256" key="2">
    <source>
        <dbReference type="ARBA" id="ARBA00022679"/>
    </source>
</evidence>
<dbReference type="PANTHER" id="PTHR10509:SF14">
    <property type="entry name" value="CAFFEOYL-COA O-METHYLTRANSFERASE 3-RELATED"/>
    <property type="match status" value="1"/>
</dbReference>
<dbReference type="GO" id="GO:0008757">
    <property type="term" value="F:S-adenosylmethionine-dependent methyltransferase activity"/>
    <property type="evidence" value="ECO:0007669"/>
    <property type="project" value="TreeGrafter"/>
</dbReference>
<dbReference type="PROSITE" id="PS51682">
    <property type="entry name" value="SAM_OMT_I"/>
    <property type="match status" value="1"/>
</dbReference>
<dbReference type="HAMAP" id="MF_02217">
    <property type="entry name" value="TrmR_methyltr"/>
    <property type="match status" value="1"/>
</dbReference>
<dbReference type="GO" id="GO:0030488">
    <property type="term" value="P:tRNA methylation"/>
    <property type="evidence" value="ECO:0007669"/>
    <property type="project" value="UniProtKB-UniRule"/>
</dbReference>
<comment type="subunit">
    <text evidence="4">Homodimer.</text>
</comment>
<comment type="similarity">
    <text evidence="4">Belongs to the class I-like SAM-binding methyltransferase superfamily. Cation-dependent O-methyltransferase family.</text>
</comment>
<keyword evidence="2 4" id="KW-0808">Transferase</keyword>
<dbReference type="GO" id="GO:0008171">
    <property type="term" value="F:O-methyltransferase activity"/>
    <property type="evidence" value="ECO:0007669"/>
    <property type="project" value="InterPro"/>
</dbReference>
<keyword evidence="3 4" id="KW-0949">S-adenosyl-L-methionine</keyword>
<dbReference type="InterPro" id="IPR050362">
    <property type="entry name" value="Cation-dep_OMT"/>
</dbReference>
<keyword evidence="4" id="KW-0460">Magnesium</keyword>
<feature type="binding site" evidence="4">
    <location>
        <position position="39"/>
    </location>
    <ligand>
        <name>S-adenosyl-L-methionine</name>
        <dbReference type="ChEBI" id="CHEBI:59789"/>
    </ligand>
</feature>
<dbReference type="OrthoDB" id="9799672at2"/>
<keyword evidence="4" id="KW-0819">tRNA processing</keyword>
<dbReference type="STRING" id="1122949.GCA_000378725_01116"/>
<evidence type="ECO:0000313" key="6">
    <source>
        <dbReference type="Proteomes" id="UP000255517"/>
    </source>
</evidence>
<reference evidence="5 6" key="1">
    <citation type="submission" date="2018-06" db="EMBL/GenBank/DDBJ databases">
        <authorList>
            <consortium name="Pathogen Informatics"/>
            <person name="Doyle S."/>
        </authorList>
    </citation>
    <scope>NUCLEOTIDE SEQUENCE [LARGE SCALE GENOMIC DNA]</scope>
    <source>
        <strain evidence="5 6">NCTC13149</strain>
    </source>
</reference>
<evidence type="ECO:0000256" key="3">
    <source>
        <dbReference type="ARBA" id="ARBA00022691"/>
    </source>
</evidence>
<gene>
    <name evidence="4" type="primary">trmR</name>
    <name evidence="5" type="ORF">NCTC13149_01378</name>
</gene>
<sequence length="216" mass="25066">MTNVNYDYIENYIRSLIVDKDEKLKKLREYAKDNHVPIVEEETESLIKFLISTKKPKSVLELGTAIGYSAISFTKSSPFIEKYISVEIKEEMYKIAMENIKDFSLEDKIKVFLEDAYVFLNKTRDSFDLIFIDAAKGQYENYFAEAINHLNKDGLIICDNVLFKGMIANDDLVIRRKITIVRRLREFLEKIEKNDEFISSIVPIGDGLLLVRRANG</sequence>
<dbReference type="InterPro" id="IPR029063">
    <property type="entry name" value="SAM-dependent_MTases_sf"/>
</dbReference>
<protein>
    <recommendedName>
        <fullName evidence="4">tRNA 5-hydroxyuridine methyltransferase</fullName>
        <ecNumber evidence="4">2.1.1.-</ecNumber>
    </recommendedName>
    <alternativeName>
        <fullName evidence="4">ho5U methyltransferase</fullName>
    </alternativeName>
</protein>
<feature type="binding site" evidence="4">
    <location>
        <begin position="115"/>
        <end position="116"/>
    </location>
    <ligand>
        <name>S-adenosyl-L-methionine</name>
        <dbReference type="ChEBI" id="CHEBI:59789"/>
    </ligand>
</feature>
<keyword evidence="1 4" id="KW-0489">Methyltransferase</keyword>
<dbReference type="RefSeq" id="WP_004825551.1">
    <property type="nucleotide sequence ID" value="NZ_UGSZ01000001.1"/>
</dbReference>
<proteinExistence type="inferred from homology"/>
<dbReference type="InterPro" id="IPR002935">
    <property type="entry name" value="SAM_O-MeTrfase"/>
</dbReference>
<dbReference type="GO" id="GO:0016300">
    <property type="term" value="F:tRNA (uridine) methyltransferase activity"/>
    <property type="evidence" value="ECO:0007669"/>
    <property type="project" value="UniProtKB-UniRule"/>
</dbReference>
<dbReference type="InterPro" id="IPR043675">
    <property type="entry name" value="TrmR_methyltr"/>
</dbReference>
<feature type="binding site" evidence="4">
    <location>
        <position position="160"/>
    </location>
    <ligand>
        <name>Mg(2+)</name>
        <dbReference type="ChEBI" id="CHEBI:18420"/>
    </ligand>
</feature>
<dbReference type="Pfam" id="PF01596">
    <property type="entry name" value="Methyltransf_3"/>
    <property type="match status" value="1"/>
</dbReference>
<dbReference type="AlphaFoldDB" id="A0A379C774"/>
<feature type="binding site" evidence="4">
    <location>
        <position position="133"/>
    </location>
    <ligand>
        <name>Mg(2+)</name>
        <dbReference type="ChEBI" id="CHEBI:18420"/>
    </ligand>
</feature>
<feature type="binding site" evidence="4">
    <location>
        <position position="69"/>
    </location>
    <ligand>
        <name>S-adenosyl-L-methionine</name>
        <dbReference type="ChEBI" id="CHEBI:59789"/>
    </ligand>
</feature>
<accession>A0A379C774</accession>
<dbReference type="EC" id="2.1.1.-" evidence="4"/>
<feature type="binding site" evidence="4">
    <location>
        <position position="133"/>
    </location>
    <ligand>
        <name>S-adenosyl-L-methionine</name>
        <dbReference type="ChEBI" id="CHEBI:59789"/>
    </ligand>
</feature>
<evidence type="ECO:0000256" key="1">
    <source>
        <dbReference type="ARBA" id="ARBA00022603"/>
    </source>
</evidence>
<dbReference type="EMBL" id="UGSZ01000001">
    <property type="protein sequence ID" value="SUB57535.1"/>
    <property type="molecule type" value="Genomic_DNA"/>
</dbReference>
<dbReference type="PANTHER" id="PTHR10509">
    <property type="entry name" value="O-METHYLTRANSFERASE-RELATED"/>
    <property type="match status" value="1"/>
</dbReference>
<comment type="function">
    <text evidence="4">Catalyzes the methylation of 5-hydroxyuridine (ho5U) to form 5-methoxyuridine (mo5U) at position 34 in tRNAs.</text>
</comment>
<dbReference type="SUPFAM" id="SSF53335">
    <property type="entry name" value="S-adenosyl-L-methionine-dependent methyltransferases"/>
    <property type="match status" value="1"/>
</dbReference>
<dbReference type="GO" id="GO:0000287">
    <property type="term" value="F:magnesium ion binding"/>
    <property type="evidence" value="ECO:0007669"/>
    <property type="project" value="UniProtKB-UniRule"/>
</dbReference>